<sequence length="274" mass="30499">MPGPKPLDPTAGPAALLGSELRKHRSERGWTQAQLAEAIRFSASLVGLIERAAQNPTRDFVERCEQALGLQGDLLRLWAAISKENAPKWFRPWLDVEQGAHRLRTWEPLIVPGLLQTEQYARVMLSNEPGVSQEQVEESVTARLDRQKIFLRNPPPMFLAVLDEGILHRPIGDREAMYGQLQHLINMAASPCVTIQVVPYRSQSTPGLLGGFVIAQTDNVPDTVYLESAGHGQLRDDPATIAGVSVRYDSIRAGALPQRESIELIRETMEKQWS</sequence>
<evidence type="ECO:0000259" key="1">
    <source>
        <dbReference type="PROSITE" id="PS50943"/>
    </source>
</evidence>
<dbReference type="SUPFAM" id="SSF47413">
    <property type="entry name" value="lambda repressor-like DNA-binding domains"/>
    <property type="match status" value="1"/>
</dbReference>
<dbReference type="OrthoDB" id="3422637at2"/>
<accession>A0A5M3WLM4</accession>
<protein>
    <submittedName>
        <fullName evidence="2">Transcriptional regulator</fullName>
    </submittedName>
</protein>
<dbReference type="Pfam" id="PF13560">
    <property type="entry name" value="HTH_31"/>
    <property type="match status" value="1"/>
</dbReference>
<dbReference type="AlphaFoldDB" id="A0A5M3WLM4"/>
<dbReference type="PROSITE" id="PS50943">
    <property type="entry name" value="HTH_CROC1"/>
    <property type="match status" value="1"/>
</dbReference>
<dbReference type="InterPro" id="IPR001387">
    <property type="entry name" value="Cro/C1-type_HTH"/>
</dbReference>
<comment type="caution">
    <text evidence="2">The sequence shown here is derived from an EMBL/GenBank/DDBJ whole genome shotgun (WGS) entry which is preliminary data.</text>
</comment>
<reference evidence="2 3" key="1">
    <citation type="submission" date="2019-10" db="EMBL/GenBank/DDBJ databases">
        <title>Whole genome shotgun sequence of Acrocarpospora macrocephala NBRC 16266.</title>
        <authorList>
            <person name="Ichikawa N."/>
            <person name="Kimura A."/>
            <person name="Kitahashi Y."/>
            <person name="Komaki H."/>
            <person name="Oguchi A."/>
        </authorList>
    </citation>
    <scope>NUCLEOTIDE SEQUENCE [LARGE SCALE GENOMIC DNA]</scope>
    <source>
        <strain evidence="2 3">NBRC 16266</strain>
    </source>
</reference>
<evidence type="ECO:0000313" key="2">
    <source>
        <dbReference type="EMBL" id="GES07803.1"/>
    </source>
</evidence>
<dbReference type="Proteomes" id="UP000331127">
    <property type="component" value="Unassembled WGS sequence"/>
</dbReference>
<organism evidence="2 3">
    <name type="scientific">Acrocarpospora macrocephala</name>
    <dbReference type="NCBI Taxonomy" id="150177"/>
    <lineage>
        <taxon>Bacteria</taxon>
        <taxon>Bacillati</taxon>
        <taxon>Actinomycetota</taxon>
        <taxon>Actinomycetes</taxon>
        <taxon>Streptosporangiales</taxon>
        <taxon>Streptosporangiaceae</taxon>
        <taxon>Acrocarpospora</taxon>
    </lineage>
</organism>
<dbReference type="InterPro" id="IPR010982">
    <property type="entry name" value="Lambda_DNA-bd_dom_sf"/>
</dbReference>
<dbReference type="EMBL" id="BLAE01000007">
    <property type="protein sequence ID" value="GES07803.1"/>
    <property type="molecule type" value="Genomic_DNA"/>
</dbReference>
<dbReference type="InterPro" id="IPR043917">
    <property type="entry name" value="DUF5753"/>
</dbReference>
<dbReference type="Gene3D" id="1.10.260.40">
    <property type="entry name" value="lambda repressor-like DNA-binding domains"/>
    <property type="match status" value="1"/>
</dbReference>
<feature type="domain" description="HTH cro/C1-type" evidence="1">
    <location>
        <begin position="21"/>
        <end position="75"/>
    </location>
</feature>
<dbReference type="SMART" id="SM00530">
    <property type="entry name" value="HTH_XRE"/>
    <property type="match status" value="1"/>
</dbReference>
<dbReference type="Pfam" id="PF19054">
    <property type="entry name" value="DUF5753"/>
    <property type="match status" value="1"/>
</dbReference>
<proteinExistence type="predicted"/>
<dbReference type="RefSeq" id="WP_155353471.1">
    <property type="nucleotide sequence ID" value="NZ_BAAAHL010000041.1"/>
</dbReference>
<dbReference type="CDD" id="cd00093">
    <property type="entry name" value="HTH_XRE"/>
    <property type="match status" value="1"/>
</dbReference>
<gene>
    <name evidence="2" type="ORF">Amac_013980</name>
</gene>
<evidence type="ECO:0000313" key="3">
    <source>
        <dbReference type="Proteomes" id="UP000331127"/>
    </source>
</evidence>
<name>A0A5M3WLM4_9ACTN</name>
<keyword evidence="3" id="KW-1185">Reference proteome</keyword>
<dbReference type="GO" id="GO:0003677">
    <property type="term" value="F:DNA binding"/>
    <property type="evidence" value="ECO:0007669"/>
    <property type="project" value="InterPro"/>
</dbReference>